<keyword evidence="2" id="KW-0472">Membrane</keyword>
<keyword evidence="2" id="KW-0812">Transmembrane</keyword>
<feature type="compositionally biased region" description="Gly residues" evidence="1">
    <location>
        <begin position="288"/>
        <end position="306"/>
    </location>
</feature>
<dbReference type="AlphaFoldDB" id="M3FL52"/>
<feature type="region of interest" description="Disordered" evidence="1">
    <location>
        <begin position="94"/>
        <end position="120"/>
    </location>
</feature>
<evidence type="ECO:0000256" key="2">
    <source>
        <dbReference type="SAM" id="Phobius"/>
    </source>
</evidence>
<proteinExistence type="predicted"/>
<feature type="transmembrane region" description="Helical" evidence="2">
    <location>
        <begin position="134"/>
        <end position="152"/>
    </location>
</feature>
<evidence type="ECO:0000313" key="4">
    <source>
        <dbReference type="Proteomes" id="UP000030760"/>
    </source>
</evidence>
<feature type="region of interest" description="Disordered" evidence="1">
    <location>
        <begin position="154"/>
        <end position="339"/>
    </location>
</feature>
<feature type="compositionally biased region" description="Acidic residues" evidence="1">
    <location>
        <begin position="94"/>
        <end position="107"/>
    </location>
</feature>
<reference evidence="4" key="1">
    <citation type="journal article" date="2013" name="Genome Announc.">
        <title>Draft Genome Sequence of Streptomyces bottropensis ATCC 25435, a Bottromycin-Producing Actinomycete.</title>
        <authorList>
            <person name="Zhang H."/>
            <person name="Zhou W."/>
            <person name="Zhuang Y."/>
            <person name="Liang X."/>
            <person name="Liu T."/>
        </authorList>
    </citation>
    <scope>NUCLEOTIDE SEQUENCE [LARGE SCALE GENOMIC DNA]</scope>
    <source>
        <strain evidence="4">ATCC 25435</strain>
    </source>
</reference>
<accession>M3FL52</accession>
<gene>
    <name evidence="3" type="ORF">SBD_5880</name>
</gene>
<organism evidence="3 4">
    <name type="scientific">Streptomyces bottropensis ATCC 25435</name>
    <dbReference type="NCBI Taxonomy" id="1054862"/>
    <lineage>
        <taxon>Bacteria</taxon>
        <taxon>Bacillati</taxon>
        <taxon>Actinomycetota</taxon>
        <taxon>Actinomycetes</taxon>
        <taxon>Kitasatosporales</taxon>
        <taxon>Streptomycetaceae</taxon>
        <taxon>Streptomyces</taxon>
    </lineage>
</organism>
<feature type="compositionally biased region" description="Low complexity" evidence="1">
    <location>
        <begin position="323"/>
        <end position="334"/>
    </location>
</feature>
<dbReference type="Proteomes" id="UP000030760">
    <property type="component" value="Unassembled WGS sequence"/>
</dbReference>
<feature type="compositionally biased region" description="Low complexity" evidence="1">
    <location>
        <begin position="250"/>
        <end position="274"/>
    </location>
</feature>
<dbReference type="RefSeq" id="WP_005483283.1">
    <property type="nucleotide sequence ID" value="NZ_KB405094.1"/>
</dbReference>
<sequence length="347" mass="34189">MDYCSSCRRHLNGALVCPGCGAYAPDIAPATIDSHVAPPRPAGATTGSVMLPAWGYGVAEGGGYDGPVEGFPADAPVSGTGSAHLDADVTADMDTDTDTDVDVDVDTEGVPVTPHGRAARRRQLARWKKNQRRAVVATAVALVGGGLTVLGMDRQSTDRTQAATAPDAENLGSVEEQGSQRGRTPATETDDARRTADAPTPWTPSGDTPRDRSAANRSGSRAEHPNAPHTASATPSAERARTGTSGKGGTAADTSTDTGSPTDGATTPPATGDSGNSGGSGSSSDTGTGTGTGSDTGTGADSGNGNGNDNSSGTGNGNGTGASDGSSSDTATTSPSGLCLLGLVCVS</sequence>
<name>M3FL52_9ACTN</name>
<protein>
    <submittedName>
        <fullName evidence="3">Uncharacterized protein</fullName>
    </submittedName>
</protein>
<keyword evidence="2" id="KW-1133">Transmembrane helix</keyword>
<dbReference type="GeneID" id="96264334"/>
<feature type="compositionally biased region" description="Basic and acidic residues" evidence="1">
    <location>
        <begin position="208"/>
        <end position="226"/>
    </location>
</feature>
<evidence type="ECO:0000313" key="3">
    <source>
        <dbReference type="EMBL" id="EMF52804.1"/>
    </source>
</evidence>
<dbReference type="EMBL" id="KB405094">
    <property type="protein sequence ID" value="EMF52804.1"/>
    <property type="molecule type" value="Genomic_DNA"/>
</dbReference>
<evidence type="ECO:0000256" key="1">
    <source>
        <dbReference type="SAM" id="MobiDB-lite"/>
    </source>
</evidence>